<dbReference type="Proteomes" id="UP000199377">
    <property type="component" value="Unassembled WGS sequence"/>
</dbReference>
<dbReference type="PROSITE" id="PS51257">
    <property type="entry name" value="PROKAR_LIPOPROTEIN"/>
    <property type="match status" value="1"/>
</dbReference>
<keyword evidence="4" id="KW-1185">Reference proteome</keyword>
<gene>
    <name evidence="3" type="ORF">SAMN05216258_108292</name>
</gene>
<dbReference type="AlphaFoldDB" id="A0A1I3K4H3"/>
<dbReference type="EMBL" id="FOQH01000008">
    <property type="protein sequence ID" value="SFI67326.1"/>
    <property type="molecule type" value="Genomic_DNA"/>
</dbReference>
<evidence type="ECO:0000256" key="2">
    <source>
        <dbReference type="SAM" id="SignalP"/>
    </source>
</evidence>
<reference evidence="3 4" key="1">
    <citation type="submission" date="2016-10" db="EMBL/GenBank/DDBJ databases">
        <authorList>
            <person name="de Groot N.N."/>
        </authorList>
    </citation>
    <scope>NUCLEOTIDE SEQUENCE [LARGE SCALE GENOMIC DNA]</scope>
    <source>
        <strain evidence="3 4">CGMCC 1.11030</strain>
    </source>
</reference>
<evidence type="ECO:0000313" key="4">
    <source>
        <dbReference type="Proteomes" id="UP000199377"/>
    </source>
</evidence>
<evidence type="ECO:0000256" key="1">
    <source>
        <dbReference type="SAM" id="MobiDB-lite"/>
    </source>
</evidence>
<feature type="compositionally biased region" description="Basic and acidic residues" evidence="1">
    <location>
        <begin position="437"/>
        <end position="455"/>
    </location>
</feature>
<protein>
    <submittedName>
        <fullName evidence="3">Uncharacterized protein</fullName>
    </submittedName>
</protein>
<feature type="compositionally biased region" description="Basic and acidic residues" evidence="1">
    <location>
        <begin position="462"/>
        <end position="473"/>
    </location>
</feature>
<evidence type="ECO:0000313" key="3">
    <source>
        <dbReference type="EMBL" id="SFI67326.1"/>
    </source>
</evidence>
<feature type="compositionally biased region" description="Polar residues" evidence="1">
    <location>
        <begin position="425"/>
        <end position="436"/>
    </location>
</feature>
<feature type="chain" id="PRO_5011767656" evidence="2">
    <location>
        <begin position="19"/>
        <end position="600"/>
    </location>
</feature>
<feature type="region of interest" description="Disordered" evidence="1">
    <location>
        <begin position="410"/>
        <end position="493"/>
    </location>
</feature>
<name>A0A1I3K4H3_9RHOB</name>
<keyword evidence="2" id="KW-0732">Signal</keyword>
<dbReference type="STRING" id="1114924.SAMN05216258_108292"/>
<proteinExistence type="predicted"/>
<organism evidence="3 4">
    <name type="scientific">Albimonas pacifica</name>
    <dbReference type="NCBI Taxonomy" id="1114924"/>
    <lineage>
        <taxon>Bacteria</taxon>
        <taxon>Pseudomonadati</taxon>
        <taxon>Pseudomonadota</taxon>
        <taxon>Alphaproteobacteria</taxon>
        <taxon>Rhodobacterales</taxon>
        <taxon>Paracoccaceae</taxon>
        <taxon>Albimonas</taxon>
    </lineage>
</organism>
<dbReference type="RefSeq" id="WP_092862078.1">
    <property type="nucleotide sequence ID" value="NZ_FOQH01000008.1"/>
</dbReference>
<accession>A0A1I3K4H3</accession>
<feature type="signal peptide" evidence="2">
    <location>
        <begin position="1"/>
        <end position="18"/>
    </location>
</feature>
<sequence length="600" mass="67739">MRRVSTAVFALLAGLVLAGCDPEIKIYRVHDDMYETVREPFDASTAKDARPGDRFVKSRFGVVLDAPDKPQRGARLRYPSDLHAFEAARRVRMEGDVPVYRLEFIPWNMPPSVLESWGGLARMTIDGFHYYAPMPEDRRLRDDGLLVTDWVFCPACAGRGLDGARGTSAASDRARAAFAVEGEPDFKRVRLIFGAEEPDLLYFSTGETALREARRMAAGERLEVARLAEPRREYFRLRREYRPSRPVSRLNEVCEDYLMASSEWRKVFRGGDDYVAALARLQRRMPRLLDCAEAELARIDWATRGDELARIAGTERALAEAGEIPAAERFEVRSLREEIENVETWYERQRSEYLYAANHLPQLIQDERDVARHRARQQAAADAAWARLAADPLGDWRRRTQAQMADMADFNSRVQGMVDRPPRTLPSTVPSAPSTQDRADARRREAEANRAEMETRAAMAEAEERARQEEAQERQQAASAAPDPAGDETPEAQPTWTEALAGEDEPRRGGMEGCVEVIETRKSTGSSAMSSCSYDEPDRPSMTLVYQNNCGFPVHIETRIAMDTGGSDTWTEYGVKPGRRRSTADLCGLIAYEFSYEEED</sequence>